<dbReference type="EMBL" id="JAOQKE010000026">
    <property type="protein sequence ID" value="MCU6726478.1"/>
    <property type="molecule type" value="Genomic_DNA"/>
</dbReference>
<organism evidence="7 8">
    <name type="scientific">Muricoprocola aceti</name>
    <dbReference type="NCBI Taxonomy" id="2981772"/>
    <lineage>
        <taxon>Bacteria</taxon>
        <taxon>Bacillati</taxon>
        <taxon>Bacillota</taxon>
        <taxon>Clostridia</taxon>
        <taxon>Lachnospirales</taxon>
        <taxon>Lachnospiraceae</taxon>
        <taxon>Muricoprocola</taxon>
    </lineage>
</organism>
<dbReference type="Proteomes" id="UP001652338">
    <property type="component" value="Unassembled WGS sequence"/>
</dbReference>
<feature type="domain" description="Integrase catalytic" evidence="6">
    <location>
        <begin position="118"/>
        <end position="302"/>
    </location>
</feature>
<evidence type="ECO:0000313" key="7">
    <source>
        <dbReference type="EMBL" id="MCU6726478.1"/>
    </source>
</evidence>
<name>A0ABT2SPN7_9FIRM</name>
<reference evidence="7 8" key="1">
    <citation type="journal article" date="2021" name="ISME Commun">
        <title>Automated analysis of genomic sequences facilitates high-throughput and comprehensive description of bacteria.</title>
        <authorList>
            <person name="Hitch T.C.A."/>
        </authorList>
    </citation>
    <scope>NUCLEOTIDE SEQUENCE [LARGE SCALE GENOMIC DNA]</scope>
    <source>
        <strain evidence="7 8">Sanger_29</strain>
    </source>
</reference>
<dbReference type="InterPro" id="IPR017894">
    <property type="entry name" value="HTH_IS21_transposase_type"/>
</dbReference>
<keyword evidence="2" id="KW-0815">Transposition</keyword>
<dbReference type="Gene3D" id="1.10.10.60">
    <property type="entry name" value="Homeodomain-like"/>
    <property type="match status" value="1"/>
</dbReference>
<keyword evidence="3" id="KW-0238">DNA-binding</keyword>
<comment type="similarity">
    <text evidence="1">Belongs to the transposase IS21/IS408/IS1162 family.</text>
</comment>
<comment type="caution">
    <text evidence="7">The sequence shown here is derived from an EMBL/GenBank/DDBJ whole genome shotgun (WGS) entry which is preliminary data.</text>
</comment>
<evidence type="ECO:0000256" key="1">
    <source>
        <dbReference type="ARBA" id="ARBA00009277"/>
    </source>
</evidence>
<protein>
    <submittedName>
        <fullName evidence="7">IS21 family transposase</fullName>
    </submittedName>
</protein>
<keyword evidence="4" id="KW-0233">DNA recombination</keyword>
<evidence type="ECO:0000313" key="8">
    <source>
        <dbReference type="Proteomes" id="UP001652338"/>
    </source>
</evidence>
<keyword evidence="8" id="KW-1185">Reference proteome</keyword>
<evidence type="ECO:0000259" key="6">
    <source>
        <dbReference type="PROSITE" id="PS50994"/>
    </source>
</evidence>
<dbReference type="PROSITE" id="PS50994">
    <property type="entry name" value="INTEGRASE"/>
    <property type="match status" value="1"/>
</dbReference>
<gene>
    <name evidence="7" type="primary">istA</name>
    <name evidence="7" type="ORF">OCV47_14300</name>
</gene>
<evidence type="ECO:0000256" key="3">
    <source>
        <dbReference type="ARBA" id="ARBA00023125"/>
    </source>
</evidence>
<feature type="domain" description="HTH IS21-type" evidence="5">
    <location>
        <begin position="2"/>
        <end position="65"/>
    </location>
</feature>
<proteinExistence type="inferred from homology"/>
<dbReference type="NCBIfam" id="NF033546">
    <property type="entry name" value="transpos_IS21"/>
    <property type="match status" value="1"/>
</dbReference>
<evidence type="ECO:0000259" key="5">
    <source>
        <dbReference type="PROSITE" id="PS50531"/>
    </source>
</evidence>
<sequence length="488" mass="55657">MSQINHIRDLKKKGYKISEIHEETGVDPKTIKKYLDQSDFSPEIPIAAKKPSILDPYKDKISEYLEEDRQHWRKQQHTAKRVFDRLTKEEGYTGSYDTVQKYLRDIRSDEPGKASLDLIWQPGCAQVDFGEADFYEDNDCVRRKFLTVSFPFSNDSFNQVFGGETAECVCQGLIDIFHYIGGVPNVLVFDNATGVGRRIGDTIHETELFSRFRAHYGCEVRFTSPYAGYEKGNVENKVGYNRRNLFVPVPKYHDVVEFNKELLDKHQIKAAELHYKKQELISDLFEQDKAALSPLPAKEFNACTYKQFKADGYGKICIDGKHFYSTKPQNRNQKVWVGLKAHYVEIYNTDRSLLVRHKRMYGTDRTDISDYSTMLEVLTRNPGAWKNSGVRQDTDATLRDYMDKLDRGELKTQLNLMNEISKQYGYRSALSAMSQAVRNGCIHHSDAVVLAGRISGYGIDTPSDAGPSLSVYDEAFLGKATVKGGVQA</sequence>
<dbReference type="RefSeq" id="WP_262655729.1">
    <property type="nucleotide sequence ID" value="NZ_JAOQKE010000026.1"/>
</dbReference>
<dbReference type="PROSITE" id="PS50531">
    <property type="entry name" value="HTH_IS21"/>
    <property type="match status" value="1"/>
</dbReference>
<evidence type="ECO:0000256" key="4">
    <source>
        <dbReference type="ARBA" id="ARBA00023172"/>
    </source>
</evidence>
<accession>A0ABT2SPN7</accession>
<evidence type="ECO:0000256" key="2">
    <source>
        <dbReference type="ARBA" id="ARBA00022578"/>
    </source>
</evidence>
<dbReference type="InterPro" id="IPR001584">
    <property type="entry name" value="Integrase_cat-core"/>
</dbReference>
<dbReference type="PANTHER" id="PTHR35004">
    <property type="entry name" value="TRANSPOSASE RV3428C-RELATED"/>
    <property type="match status" value="1"/>
</dbReference>